<feature type="transmembrane region" description="Helical" evidence="1">
    <location>
        <begin position="12"/>
        <end position="32"/>
    </location>
</feature>
<proteinExistence type="predicted"/>
<dbReference type="EMBL" id="BLJN01000009">
    <property type="protein sequence ID" value="GFE84618.1"/>
    <property type="molecule type" value="Genomic_DNA"/>
</dbReference>
<feature type="transmembrane region" description="Helical" evidence="1">
    <location>
        <begin position="44"/>
        <end position="61"/>
    </location>
</feature>
<comment type="caution">
    <text evidence="2">The sequence shown here is derived from an EMBL/GenBank/DDBJ whole genome shotgun (WGS) entry which is preliminary data.</text>
</comment>
<dbReference type="Proteomes" id="UP000445000">
    <property type="component" value="Unassembled WGS sequence"/>
</dbReference>
<evidence type="ECO:0000313" key="3">
    <source>
        <dbReference type="Proteomes" id="UP000445000"/>
    </source>
</evidence>
<gene>
    <name evidence="2" type="ORF">GCM10011487_66180</name>
</gene>
<name>A0A829YPR1_9GAMM</name>
<keyword evidence="1" id="KW-0472">Membrane</keyword>
<evidence type="ECO:0000313" key="2">
    <source>
        <dbReference type="EMBL" id="GFE84618.1"/>
    </source>
</evidence>
<sequence>MHPLTTVRGAIISAFVLAIVLSVILTTTIVGADGLGLHHTRIDRWLHIVSGVMWIGLLYYFNVVQVPALGDATADKGGPGGAGITKYVAPRALWWFRWASVATWVTGAYFLLFGYGSPVAMHKAFLLQEGFVTIGVGAWLGTIMLLNVWGLIWRNQKKILGIVPATDEEKAKARKVALYASRVNFILSVPMLMCMGGQSHGLPF</sequence>
<evidence type="ECO:0000256" key="1">
    <source>
        <dbReference type="SAM" id="Phobius"/>
    </source>
</evidence>
<keyword evidence="3" id="KW-1185">Reference proteome</keyword>
<feature type="transmembrane region" description="Helical" evidence="1">
    <location>
        <begin position="94"/>
        <end position="112"/>
    </location>
</feature>
<reference evidence="3" key="1">
    <citation type="submission" date="2020-01" db="EMBL/GenBank/DDBJ databases">
        <title>'Steroidobacter agaridevorans' sp. nov., agar-degrading bacteria isolated from rhizosphere soils.</title>
        <authorList>
            <person name="Ikenaga M."/>
            <person name="Kataoka M."/>
            <person name="Murouchi A."/>
            <person name="Katsuragi S."/>
            <person name="Sakai M."/>
        </authorList>
    </citation>
    <scope>NUCLEOTIDE SEQUENCE [LARGE SCALE GENOMIC DNA]</scope>
    <source>
        <strain evidence="3">YU21-B</strain>
    </source>
</reference>
<accession>A0A829YPR1</accession>
<keyword evidence="1" id="KW-1133">Transmembrane helix</keyword>
<protein>
    <submittedName>
        <fullName evidence="2">Membrane protein</fullName>
    </submittedName>
</protein>
<dbReference type="AlphaFoldDB" id="A0A829YPR1"/>
<keyword evidence="1" id="KW-0812">Transmembrane</keyword>
<organism evidence="2 3">
    <name type="scientific">Steroidobacter agaridevorans</name>
    <dbReference type="NCBI Taxonomy" id="2695856"/>
    <lineage>
        <taxon>Bacteria</taxon>
        <taxon>Pseudomonadati</taxon>
        <taxon>Pseudomonadota</taxon>
        <taxon>Gammaproteobacteria</taxon>
        <taxon>Steroidobacterales</taxon>
        <taxon>Steroidobacteraceae</taxon>
        <taxon>Steroidobacter</taxon>
    </lineage>
</organism>
<feature type="transmembrane region" description="Helical" evidence="1">
    <location>
        <begin position="132"/>
        <end position="152"/>
    </location>
</feature>